<dbReference type="EMBL" id="JAEVFJ010000039">
    <property type="protein sequence ID" value="KAH8088912.1"/>
    <property type="molecule type" value="Genomic_DNA"/>
</dbReference>
<dbReference type="AlphaFoldDB" id="A0A8K0UGE3"/>
<feature type="transmembrane region" description="Helical" evidence="1">
    <location>
        <begin position="110"/>
        <end position="130"/>
    </location>
</feature>
<reference evidence="2" key="1">
    <citation type="journal article" date="2021" name="New Phytol.">
        <title>Evolutionary innovations through gain and loss of genes in the ectomycorrhizal Boletales.</title>
        <authorList>
            <person name="Wu G."/>
            <person name="Miyauchi S."/>
            <person name="Morin E."/>
            <person name="Kuo A."/>
            <person name="Drula E."/>
            <person name="Varga T."/>
            <person name="Kohler A."/>
            <person name="Feng B."/>
            <person name="Cao Y."/>
            <person name="Lipzen A."/>
            <person name="Daum C."/>
            <person name="Hundley H."/>
            <person name="Pangilinan J."/>
            <person name="Johnson J."/>
            <person name="Barry K."/>
            <person name="LaButti K."/>
            <person name="Ng V."/>
            <person name="Ahrendt S."/>
            <person name="Min B."/>
            <person name="Choi I.G."/>
            <person name="Park H."/>
            <person name="Plett J.M."/>
            <person name="Magnuson J."/>
            <person name="Spatafora J.W."/>
            <person name="Nagy L.G."/>
            <person name="Henrissat B."/>
            <person name="Grigoriev I.V."/>
            <person name="Yang Z.L."/>
            <person name="Xu J."/>
            <person name="Martin F.M."/>
        </authorList>
    </citation>
    <scope>NUCLEOTIDE SEQUENCE</scope>
    <source>
        <strain evidence="2">KKN 215</strain>
    </source>
</reference>
<dbReference type="Proteomes" id="UP000813824">
    <property type="component" value="Unassembled WGS sequence"/>
</dbReference>
<evidence type="ECO:0000313" key="3">
    <source>
        <dbReference type="Proteomes" id="UP000813824"/>
    </source>
</evidence>
<keyword evidence="1" id="KW-0812">Transmembrane</keyword>
<gene>
    <name evidence="2" type="ORF">BXZ70DRAFT_954718</name>
</gene>
<protein>
    <submittedName>
        <fullName evidence="2">Uncharacterized protein</fullName>
    </submittedName>
</protein>
<keyword evidence="1" id="KW-0472">Membrane</keyword>
<keyword evidence="3" id="KW-1185">Reference proteome</keyword>
<feature type="transmembrane region" description="Helical" evidence="1">
    <location>
        <begin position="85"/>
        <end position="104"/>
    </location>
</feature>
<proteinExistence type="predicted"/>
<evidence type="ECO:0000313" key="2">
    <source>
        <dbReference type="EMBL" id="KAH8088912.1"/>
    </source>
</evidence>
<organism evidence="2 3">
    <name type="scientific">Cristinia sonorae</name>
    <dbReference type="NCBI Taxonomy" id="1940300"/>
    <lineage>
        <taxon>Eukaryota</taxon>
        <taxon>Fungi</taxon>
        <taxon>Dikarya</taxon>
        <taxon>Basidiomycota</taxon>
        <taxon>Agaricomycotina</taxon>
        <taxon>Agaricomycetes</taxon>
        <taxon>Agaricomycetidae</taxon>
        <taxon>Agaricales</taxon>
        <taxon>Pleurotineae</taxon>
        <taxon>Stephanosporaceae</taxon>
        <taxon>Cristinia</taxon>
    </lineage>
</organism>
<accession>A0A8K0UGE3</accession>
<sequence>MESPTPNCAFRCPRTIHAANLLNAPLSYGRYVSATTLSLSCIFSTASHTSHATSHYVTLEFLSIGSALPQVALLRSKPQFKDCQVVSVFFSISKVVFFTTISTTSQRPQLHFISSQAATGWAIIVVYPANVRMMWVRFLRGMPNISTFSVVQTGSPPIEVPIRQRASTPGPADIILGNRHAGRNSEIPGGRWLWSGSGGVVAMSRFAGGRRGKVAR</sequence>
<name>A0A8K0UGE3_9AGAR</name>
<keyword evidence="1" id="KW-1133">Transmembrane helix</keyword>
<evidence type="ECO:0000256" key="1">
    <source>
        <dbReference type="SAM" id="Phobius"/>
    </source>
</evidence>
<comment type="caution">
    <text evidence="2">The sequence shown here is derived from an EMBL/GenBank/DDBJ whole genome shotgun (WGS) entry which is preliminary data.</text>
</comment>